<keyword evidence="3 10" id="KW-1134">Transmembrane beta strand</keyword>
<dbReference type="Gene3D" id="2.40.170.20">
    <property type="entry name" value="TonB-dependent receptor, beta-barrel domain"/>
    <property type="match status" value="1"/>
</dbReference>
<evidence type="ECO:0000313" key="15">
    <source>
        <dbReference type="EMBL" id="PJZ72975.1"/>
    </source>
</evidence>
<dbReference type="PANTHER" id="PTHR30069">
    <property type="entry name" value="TONB-DEPENDENT OUTER MEMBRANE RECEPTOR"/>
    <property type="match status" value="1"/>
</dbReference>
<evidence type="ECO:0000256" key="3">
    <source>
        <dbReference type="ARBA" id="ARBA00022452"/>
    </source>
</evidence>
<keyword evidence="4 10" id="KW-0812">Transmembrane</keyword>
<comment type="caution">
    <text evidence="15">The sequence shown here is derived from an EMBL/GenBank/DDBJ whole genome shotgun (WGS) entry which is preliminary data.</text>
</comment>
<evidence type="ECO:0000259" key="12">
    <source>
        <dbReference type="Pfam" id="PF00593"/>
    </source>
</evidence>
<evidence type="ECO:0000256" key="11">
    <source>
        <dbReference type="RuleBase" id="RU003357"/>
    </source>
</evidence>
<accession>A0A2M9ZLT2</accession>
<evidence type="ECO:0000256" key="1">
    <source>
        <dbReference type="ARBA" id="ARBA00004571"/>
    </source>
</evidence>
<dbReference type="PANTHER" id="PTHR30069:SF29">
    <property type="entry name" value="HEMOGLOBIN AND HEMOGLOBIN-HAPTOGLOBIN-BINDING PROTEIN 1-RELATED"/>
    <property type="match status" value="1"/>
</dbReference>
<dbReference type="GO" id="GO:0015344">
    <property type="term" value="F:siderophore uptake transmembrane transporter activity"/>
    <property type="evidence" value="ECO:0007669"/>
    <property type="project" value="TreeGrafter"/>
</dbReference>
<dbReference type="InterPro" id="IPR036942">
    <property type="entry name" value="Beta-barrel_TonB_sf"/>
</dbReference>
<keyword evidence="8 15" id="KW-0675">Receptor</keyword>
<organism evidence="15 17">
    <name type="scientific">Leptospira perolatii</name>
    <dbReference type="NCBI Taxonomy" id="2023191"/>
    <lineage>
        <taxon>Bacteria</taxon>
        <taxon>Pseudomonadati</taxon>
        <taxon>Spirochaetota</taxon>
        <taxon>Spirochaetia</taxon>
        <taxon>Leptospirales</taxon>
        <taxon>Leptospiraceae</taxon>
        <taxon>Leptospira</taxon>
    </lineage>
</organism>
<dbReference type="Proteomes" id="UP000231990">
    <property type="component" value="Unassembled WGS sequence"/>
</dbReference>
<dbReference type="GO" id="GO:0044718">
    <property type="term" value="P:siderophore transmembrane transport"/>
    <property type="evidence" value="ECO:0007669"/>
    <property type="project" value="TreeGrafter"/>
</dbReference>
<dbReference type="SUPFAM" id="SSF56935">
    <property type="entry name" value="Porins"/>
    <property type="match status" value="1"/>
</dbReference>
<proteinExistence type="inferred from homology"/>
<dbReference type="GO" id="GO:0009279">
    <property type="term" value="C:cell outer membrane"/>
    <property type="evidence" value="ECO:0007669"/>
    <property type="project" value="UniProtKB-SubCell"/>
</dbReference>
<keyword evidence="9 10" id="KW-0998">Cell outer membrane</keyword>
<dbReference type="AlphaFoldDB" id="A0A2M9ZLT2"/>
<keyword evidence="6 11" id="KW-0798">TonB box</keyword>
<dbReference type="Pfam" id="PF00593">
    <property type="entry name" value="TonB_dep_Rec_b-barrel"/>
    <property type="match status" value="1"/>
</dbReference>
<evidence type="ECO:0000256" key="6">
    <source>
        <dbReference type="ARBA" id="ARBA00023077"/>
    </source>
</evidence>
<evidence type="ECO:0000313" key="16">
    <source>
        <dbReference type="Proteomes" id="UP000231962"/>
    </source>
</evidence>
<evidence type="ECO:0000313" key="17">
    <source>
        <dbReference type="Proteomes" id="UP000231990"/>
    </source>
</evidence>
<keyword evidence="16" id="KW-1185">Reference proteome</keyword>
<gene>
    <name evidence="14" type="ORF">CH360_09515</name>
    <name evidence="15" type="ORF">CH373_10720</name>
</gene>
<evidence type="ECO:0000256" key="9">
    <source>
        <dbReference type="ARBA" id="ARBA00023237"/>
    </source>
</evidence>
<comment type="subcellular location">
    <subcellularLocation>
        <location evidence="1 10">Cell outer membrane</location>
        <topology evidence="1 10">Multi-pass membrane protein</topology>
    </subcellularLocation>
</comment>
<dbReference type="InterPro" id="IPR000531">
    <property type="entry name" value="Beta-barrel_TonB"/>
</dbReference>
<evidence type="ECO:0000256" key="5">
    <source>
        <dbReference type="ARBA" id="ARBA00022729"/>
    </source>
</evidence>
<feature type="domain" description="TonB-dependent receptor-like beta-barrel" evidence="12">
    <location>
        <begin position="440"/>
        <end position="876"/>
    </location>
</feature>
<dbReference type="Proteomes" id="UP000231962">
    <property type="component" value="Unassembled WGS sequence"/>
</dbReference>
<name>A0A2M9ZLT2_9LEPT</name>
<dbReference type="InterPro" id="IPR012910">
    <property type="entry name" value="Plug_dom"/>
</dbReference>
<evidence type="ECO:0000259" key="13">
    <source>
        <dbReference type="Pfam" id="PF07715"/>
    </source>
</evidence>
<sequence>MKRHYTLIIFLISILFYSPLYPKEESNNLLFLGGFLPYKHSIERATEDKILGVLQKDLSGSGFTYKVLAASTWKENVQKASKGGGVFYISGFYSRSTFGNLTLYGQIYDPESGNLIDAYSVTDEASNFSQIRLPAEENKIDDSEVIKRFSEKILLRIRLNTSKKEKRENINEYLLASPLGQELNFPIRQEDPKSAGTEVFDLIQSQITTSATKFERRANEAPNLVSIIRDTEIKEYGRISLNDVIYQLPGFAASQDYDRRTVSSRGMFEGWNNNHLMLLMDGVQFNDNLYGSAYTWEITPLNLIKSLEVVRGPGSALYGSNATNGVISINTYSGKDIKGELRTRVRYGDYGTRIYDFLTGNTGEYFSYVLSVNSYETNGNEYESRDGSGRRDIFGQPAQFKINDARKNGYVFAKIEGEKHLKGLSIQYHQQNWSFGTGHGWLWRIPDFQESMSETRQLATIKYTNQITDKLSQEYVLRYQRHGIEWNTRYGENGAYDNYYPAGIWEYLNTSARDVLGRAQLRYSFGKGGSLLGGVEADQFLYGGDKDHNSNAALSDVAGGYPPNPDNATKRLGPWLEWIKDIPIYKVGAFGQLVSGKLFGDHLEITLGVRYDEMRANFKSIDKPYSDVLPFDYEPRDRLTFRRTSPRVGIVYFARKDLTIKAMAGRAFREPSITELFGANTFSLASNPRHLKPEIITTGELALDWFANKYMNFRVNVFRTKFENQIAYSIANNNLSTNIYSLTTEGSEGELLLSYQKVSGFLNYSYSRRLDEKIDDTTVAPSKSQVTWAPAHTGNIGIRYEGDSWSGSFSVQRQGRVYRRESDYGQVNEFTQKFYGVPSEEALYRTKSVDPWVQANLRLMYKLGYGWEIGLYASNVMNSAQTLLKNNLYPFDYQREGRRVFLEISGKL</sequence>
<keyword evidence="5" id="KW-0732">Signal</keyword>
<dbReference type="InterPro" id="IPR037066">
    <property type="entry name" value="Plug_dom_sf"/>
</dbReference>
<dbReference type="OrthoDB" id="101167at2"/>
<protein>
    <submittedName>
        <fullName evidence="15">TonB-dependent receptor</fullName>
    </submittedName>
</protein>
<evidence type="ECO:0000313" key="14">
    <source>
        <dbReference type="EMBL" id="PJZ69810.1"/>
    </source>
</evidence>
<comment type="similarity">
    <text evidence="10 11">Belongs to the TonB-dependent receptor family.</text>
</comment>
<evidence type="ECO:0000256" key="2">
    <source>
        <dbReference type="ARBA" id="ARBA00022448"/>
    </source>
</evidence>
<evidence type="ECO:0000256" key="8">
    <source>
        <dbReference type="ARBA" id="ARBA00023170"/>
    </source>
</evidence>
<dbReference type="InterPro" id="IPR039426">
    <property type="entry name" value="TonB-dep_rcpt-like"/>
</dbReference>
<reference evidence="16 17" key="1">
    <citation type="submission" date="2017-07" db="EMBL/GenBank/DDBJ databases">
        <title>Leptospira spp. isolated from tropical soils.</title>
        <authorList>
            <person name="Thibeaux R."/>
            <person name="Iraola G."/>
            <person name="Ferres I."/>
            <person name="Bierque E."/>
            <person name="Girault D."/>
            <person name="Soupe-Gilbert M.-E."/>
            <person name="Picardeau M."/>
            <person name="Goarant C."/>
        </authorList>
    </citation>
    <scope>NUCLEOTIDE SEQUENCE [LARGE SCALE GENOMIC DNA]</scope>
    <source>
        <strain evidence="15 17">FH1-B-B1</strain>
        <strain evidence="14 16">FH1-B-C1</strain>
    </source>
</reference>
<dbReference type="RefSeq" id="WP_100713791.1">
    <property type="nucleotide sequence ID" value="NZ_NPDY01000007.1"/>
</dbReference>
<dbReference type="PROSITE" id="PS52016">
    <property type="entry name" value="TONB_DEPENDENT_REC_3"/>
    <property type="match status" value="1"/>
</dbReference>
<dbReference type="EMBL" id="NPDY01000007">
    <property type="protein sequence ID" value="PJZ69810.1"/>
    <property type="molecule type" value="Genomic_DNA"/>
</dbReference>
<evidence type="ECO:0000256" key="10">
    <source>
        <dbReference type="PROSITE-ProRule" id="PRU01360"/>
    </source>
</evidence>
<dbReference type="EMBL" id="NPDZ01000006">
    <property type="protein sequence ID" value="PJZ72975.1"/>
    <property type="molecule type" value="Genomic_DNA"/>
</dbReference>
<evidence type="ECO:0000256" key="4">
    <source>
        <dbReference type="ARBA" id="ARBA00022692"/>
    </source>
</evidence>
<dbReference type="Pfam" id="PF07715">
    <property type="entry name" value="Plug"/>
    <property type="match status" value="1"/>
</dbReference>
<dbReference type="Gene3D" id="2.170.130.10">
    <property type="entry name" value="TonB-dependent receptor, plug domain"/>
    <property type="match status" value="1"/>
</dbReference>
<keyword evidence="7 10" id="KW-0472">Membrane</keyword>
<evidence type="ECO:0000256" key="7">
    <source>
        <dbReference type="ARBA" id="ARBA00023136"/>
    </source>
</evidence>
<feature type="domain" description="TonB-dependent receptor plug" evidence="13">
    <location>
        <begin position="219"/>
        <end position="326"/>
    </location>
</feature>
<keyword evidence="2 10" id="KW-0813">Transport</keyword>